<dbReference type="AlphaFoldDB" id="A0A5M4B0Y0"/>
<dbReference type="Pfam" id="PF00483">
    <property type="entry name" value="NTP_transferase"/>
    <property type="match status" value="1"/>
</dbReference>
<evidence type="ECO:0000259" key="1">
    <source>
        <dbReference type="Pfam" id="PF00483"/>
    </source>
</evidence>
<keyword evidence="2" id="KW-0548">Nucleotidyltransferase</keyword>
<keyword evidence="3" id="KW-1185">Reference proteome</keyword>
<feature type="domain" description="Nucleotidyl transferase" evidence="1">
    <location>
        <begin position="2"/>
        <end position="235"/>
    </location>
</feature>
<dbReference type="InterPro" id="IPR029044">
    <property type="entry name" value="Nucleotide-diphossugar_trans"/>
</dbReference>
<dbReference type="InterPro" id="IPR050486">
    <property type="entry name" value="Mannose-1P_guanyltransferase"/>
</dbReference>
<dbReference type="Gene3D" id="3.90.550.10">
    <property type="entry name" value="Spore Coat Polysaccharide Biosynthesis Protein SpsA, Chain A"/>
    <property type="match status" value="1"/>
</dbReference>
<comment type="caution">
    <text evidence="2">The sequence shown here is derived from an EMBL/GenBank/DDBJ whole genome shotgun (WGS) entry which is preliminary data.</text>
</comment>
<gene>
    <name evidence="2" type="ORF">PbJCM13498_26830</name>
</gene>
<proteinExistence type="predicted"/>
<dbReference type="Proteomes" id="UP000391834">
    <property type="component" value="Unassembled WGS sequence"/>
</dbReference>
<protein>
    <submittedName>
        <fullName evidence="2">Mannose-1-phosphate guanylyltransferase</fullName>
    </submittedName>
</protein>
<keyword evidence="2" id="KW-0808">Transferase</keyword>
<reference evidence="2 3" key="1">
    <citation type="submission" date="2019-10" db="EMBL/GenBank/DDBJ databases">
        <title>Prolixibacter strains distinguished by the presence of nitrate reductase genes were adept at nitrate-dependent anaerobic corrosion of metallic iron and carbon steel.</title>
        <authorList>
            <person name="Iino T."/>
            <person name="Shono N."/>
            <person name="Ito K."/>
            <person name="Nakamura R."/>
            <person name="Sueoka K."/>
            <person name="Harayama S."/>
            <person name="Ohkuma M."/>
        </authorList>
    </citation>
    <scope>NUCLEOTIDE SEQUENCE [LARGE SCALE GENOMIC DNA]</scope>
    <source>
        <strain evidence="2 3">JCM 13498</strain>
    </source>
</reference>
<name>A0A5M4B0Y0_9BACT</name>
<dbReference type="PANTHER" id="PTHR22572">
    <property type="entry name" value="SUGAR-1-PHOSPHATE GUANYL TRANSFERASE"/>
    <property type="match status" value="1"/>
</dbReference>
<dbReference type="GO" id="GO:0016779">
    <property type="term" value="F:nucleotidyltransferase activity"/>
    <property type="evidence" value="ECO:0007669"/>
    <property type="project" value="UniProtKB-KW"/>
</dbReference>
<evidence type="ECO:0000313" key="3">
    <source>
        <dbReference type="Proteomes" id="UP000391834"/>
    </source>
</evidence>
<accession>A0A5M4B0Y0</accession>
<sequence>MKAMIFAAGLGTRLRPFTDNKPKALVEVAGKTLLQRAIEKVSGAGFEEIVVNIHHYGDQIIDFLEGNNNFGLDIQISDERDELLDTGGGILKARPLLEGSEPFLVYNVDVLCSLDLKKLLRWHREHQALATLVVRKRETARYLLFDKEMQLSGWTNIKTGEVKMARQTPEVGKFAFSGIHIIEPSVFPLITETGKFPIIPMYLHLAAQNAIYGFEDTSDLWMDLGKLEQLKVAEEMLQNR</sequence>
<dbReference type="OrthoDB" id="9813880at2"/>
<dbReference type="InterPro" id="IPR005835">
    <property type="entry name" value="NTP_transferase_dom"/>
</dbReference>
<dbReference type="RefSeq" id="WP_025864511.1">
    <property type="nucleotide sequence ID" value="NZ_BLAX01000001.1"/>
</dbReference>
<evidence type="ECO:0000313" key="2">
    <source>
        <dbReference type="EMBL" id="GET33820.1"/>
    </source>
</evidence>
<dbReference type="EMBL" id="BLAX01000001">
    <property type="protein sequence ID" value="GET33820.1"/>
    <property type="molecule type" value="Genomic_DNA"/>
</dbReference>
<dbReference type="SUPFAM" id="SSF53448">
    <property type="entry name" value="Nucleotide-diphospho-sugar transferases"/>
    <property type="match status" value="1"/>
</dbReference>
<organism evidence="2 3">
    <name type="scientific">Prolixibacter bellariivorans</name>
    <dbReference type="NCBI Taxonomy" id="314319"/>
    <lineage>
        <taxon>Bacteria</taxon>
        <taxon>Pseudomonadati</taxon>
        <taxon>Bacteroidota</taxon>
        <taxon>Bacteroidia</taxon>
        <taxon>Marinilabiliales</taxon>
        <taxon>Prolixibacteraceae</taxon>
        <taxon>Prolixibacter</taxon>
    </lineage>
</organism>
<dbReference type="CDD" id="cd06422">
    <property type="entry name" value="NTP_transferase_like_1"/>
    <property type="match status" value="1"/>
</dbReference>